<keyword evidence="1" id="KW-1133">Transmembrane helix</keyword>
<dbReference type="PANTHER" id="PTHR37305">
    <property type="entry name" value="INTEGRAL MEMBRANE PROTEIN-RELATED"/>
    <property type="match status" value="1"/>
</dbReference>
<protein>
    <submittedName>
        <fullName evidence="2">ABC transporter permease</fullName>
    </submittedName>
</protein>
<organism evidence="2 3">
    <name type="scientific">Faecalicatena faecalis</name>
    <dbReference type="NCBI Taxonomy" id="2726362"/>
    <lineage>
        <taxon>Bacteria</taxon>
        <taxon>Bacillati</taxon>
        <taxon>Bacillota</taxon>
        <taxon>Clostridia</taxon>
        <taxon>Lachnospirales</taxon>
        <taxon>Lachnospiraceae</taxon>
        <taxon>Faecalicatena</taxon>
    </lineage>
</organism>
<name>A0ABS6D6J1_9FIRM</name>
<evidence type="ECO:0000313" key="3">
    <source>
        <dbReference type="Proteomes" id="UP000723714"/>
    </source>
</evidence>
<proteinExistence type="predicted"/>
<reference evidence="2 3" key="1">
    <citation type="submission" date="2021-06" db="EMBL/GenBank/DDBJ databases">
        <title>Faecalicatena sp. nov. isolated from porcine feces.</title>
        <authorList>
            <person name="Oh B.S."/>
            <person name="Lee J.H."/>
        </authorList>
    </citation>
    <scope>NUCLEOTIDE SEQUENCE [LARGE SCALE GENOMIC DNA]</scope>
    <source>
        <strain evidence="2 3">AGMB00832</strain>
    </source>
</reference>
<evidence type="ECO:0000313" key="2">
    <source>
        <dbReference type="EMBL" id="MBU3877220.1"/>
    </source>
</evidence>
<sequence>MLKLIKLEWKKNRLGKKIRIAAITSAVLLIFIMAMTGELNAGETIELYGKSMLNTAVELFTHMTYIIFTGVMLASCVVNSYENKTIHLMFSYPIDRRKILLSKFLVVWIFNFTAIVLTKVLIYAVLLLTSSYTHISTASIQIGNPLFWLNIMLSSAAMVSVSYISLLVGMKMRSSRAVIVTAVIVAALTQGNIGDFTLSNSVPFYIILLVLAVVSVYLSIYNVETKDA</sequence>
<feature type="transmembrane region" description="Helical" evidence="1">
    <location>
        <begin position="59"/>
        <end position="79"/>
    </location>
</feature>
<feature type="transmembrane region" description="Helical" evidence="1">
    <location>
        <begin position="177"/>
        <end position="198"/>
    </location>
</feature>
<feature type="transmembrane region" description="Helical" evidence="1">
    <location>
        <begin position="204"/>
        <end position="223"/>
    </location>
</feature>
<keyword evidence="1" id="KW-0472">Membrane</keyword>
<keyword evidence="3" id="KW-1185">Reference proteome</keyword>
<dbReference type="RefSeq" id="WP_216243532.1">
    <property type="nucleotide sequence ID" value="NZ_JABACJ020000016.1"/>
</dbReference>
<feature type="transmembrane region" description="Helical" evidence="1">
    <location>
        <begin position="146"/>
        <end position="170"/>
    </location>
</feature>
<dbReference type="EMBL" id="JABACJ020000016">
    <property type="protein sequence ID" value="MBU3877220.1"/>
    <property type="molecule type" value="Genomic_DNA"/>
</dbReference>
<feature type="transmembrane region" description="Helical" evidence="1">
    <location>
        <begin position="20"/>
        <end position="39"/>
    </location>
</feature>
<comment type="caution">
    <text evidence="2">The sequence shown here is derived from an EMBL/GenBank/DDBJ whole genome shotgun (WGS) entry which is preliminary data.</text>
</comment>
<keyword evidence="1" id="KW-0812">Transmembrane</keyword>
<feature type="transmembrane region" description="Helical" evidence="1">
    <location>
        <begin position="100"/>
        <end position="126"/>
    </location>
</feature>
<dbReference type="Pfam" id="PF12730">
    <property type="entry name" value="ABC2_membrane_4"/>
    <property type="match status" value="1"/>
</dbReference>
<dbReference type="Proteomes" id="UP000723714">
    <property type="component" value="Unassembled WGS sequence"/>
</dbReference>
<gene>
    <name evidence="2" type="ORF">HGO97_015550</name>
</gene>
<accession>A0ABS6D6J1</accession>
<dbReference type="PANTHER" id="PTHR37305:SF1">
    <property type="entry name" value="MEMBRANE PROTEIN"/>
    <property type="match status" value="1"/>
</dbReference>
<evidence type="ECO:0000256" key="1">
    <source>
        <dbReference type="SAM" id="Phobius"/>
    </source>
</evidence>